<protein>
    <submittedName>
        <fullName evidence="1">Uncharacterized protein</fullName>
    </submittedName>
</protein>
<dbReference type="Proteomes" id="UP000319986">
    <property type="component" value="Unassembled WGS sequence"/>
</dbReference>
<name>A0A4Y4C8V8_9CORY</name>
<dbReference type="EMBL" id="BJNT01000029">
    <property type="protein sequence ID" value="GEC87540.1"/>
    <property type="molecule type" value="Genomic_DNA"/>
</dbReference>
<dbReference type="RefSeq" id="WP_141331631.1">
    <property type="nucleotide sequence ID" value="NZ_BJNT01000029.1"/>
</dbReference>
<evidence type="ECO:0000313" key="2">
    <source>
        <dbReference type="Proteomes" id="UP000319986"/>
    </source>
</evidence>
<comment type="caution">
    <text evidence="1">The sequence shown here is derived from an EMBL/GenBank/DDBJ whole genome shotgun (WGS) entry which is preliminary data.</text>
</comment>
<reference evidence="1 2" key="1">
    <citation type="submission" date="2019-06" db="EMBL/GenBank/DDBJ databases">
        <title>Whole genome shotgun sequence of Corynebacterium variabile NBRC 15286.</title>
        <authorList>
            <person name="Hosoyama A."/>
            <person name="Uohara A."/>
            <person name="Ohji S."/>
            <person name="Ichikawa N."/>
        </authorList>
    </citation>
    <scope>NUCLEOTIDE SEQUENCE [LARGE SCALE GENOMIC DNA]</scope>
    <source>
        <strain evidence="1 2">NBRC 15286</strain>
    </source>
</reference>
<gene>
    <name evidence="1" type="ORF">CVA01_28540</name>
</gene>
<dbReference type="AlphaFoldDB" id="A0A4Y4C8V8"/>
<accession>A0A4Y4C8V8</accession>
<sequence>MMTSRTPVDYSALTIEDVVRRMSPGQKDALVAIKAGDLDWEDLVARLRESLVHKGLVSRSGEVTPRGRSAARMVSVDRAANWEKYL</sequence>
<dbReference type="GeneID" id="82888923"/>
<evidence type="ECO:0000313" key="1">
    <source>
        <dbReference type="EMBL" id="GEC87540.1"/>
    </source>
</evidence>
<organism evidence="1 2">
    <name type="scientific">Corynebacterium variabile</name>
    <dbReference type="NCBI Taxonomy" id="1727"/>
    <lineage>
        <taxon>Bacteria</taxon>
        <taxon>Bacillati</taxon>
        <taxon>Actinomycetota</taxon>
        <taxon>Actinomycetes</taxon>
        <taxon>Mycobacteriales</taxon>
        <taxon>Corynebacteriaceae</taxon>
        <taxon>Corynebacterium</taxon>
    </lineage>
</organism>
<proteinExistence type="predicted"/>